<dbReference type="Pfam" id="PF25037">
    <property type="entry name" value="VPS13_C"/>
    <property type="match status" value="1"/>
</dbReference>
<feature type="domain" description="Intermembrane lipid transfer protein VPS13-like C-terminal" evidence="1">
    <location>
        <begin position="668"/>
        <end position="724"/>
    </location>
</feature>
<dbReference type="AlphaFoldDB" id="H2ZA64"/>
<dbReference type="GeneTree" id="ENSGT00950000183083"/>
<dbReference type="OMA" id="VQFERAP"/>
<protein>
    <recommendedName>
        <fullName evidence="1">Intermembrane lipid transfer protein VPS13-like C-terminal domain-containing protein</fullName>
    </recommendedName>
</protein>
<evidence type="ECO:0000313" key="2">
    <source>
        <dbReference type="Ensembl" id="ENSCSAVP00000014479.1"/>
    </source>
</evidence>
<dbReference type="GO" id="GO:0045053">
    <property type="term" value="P:protein retention in Golgi apparatus"/>
    <property type="evidence" value="ECO:0007669"/>
    <property type="project" value="TreeGrafter"/>
</dbReference>
<dbReference type="eggNOG" id="KOG1796">
    <property type="taxonomic scope" value="Eukaryota"/>
</dbReference>
<reference evidence="2" key="2">
    <citation type="submission" date="2025-08" db="UniProtKB">
        <authorList>
            <consortium name="Ensembl"/>
        </authorList>
    </citation>
    <scope>IDENTIFICATION</scope>
</reference>
<dbReference type="InParanoid" id="H2ZA64"/>
<dbReference type="Ensembl" id="ENSCSAVT00000014644.1">
    <property type="protein sequence ID" value="ENSCSAVP00000014479.1"/>
    <property type="gene ID" value="ENSCSAVG00000008476.1"/>
</dbReference>
<keyword evidence="3" id="KW-1185">Reference proteome</keyword>
<organism evidence="2 3">
    <name type="scientific">Ciona savignyi</name>
    <name type="common">Pacific transparent sea squirt</name>
    <dbReference type="NCBI Taxonomy" id="51511"/>
    <lineage>
        <taxon>Eukaryota</taxon>
        <taxon>Metazoa</taxon>
        <taxon>Chordata</taxon>
        <taxon>Tunicata</taxon>
        <taxon>Ascidiacea</taxon>
        <taxon>Phlebobranchia</taxon>
        <taxon>Cionidae</taxon>
        <taxon>Ciona</taxon>
    </lineage>
</organism>
<dbReference type="PANTHER" id="PTHR16166:SF141">
    <property type="entry name" value="INTERMEMBRANE LIPID TRANSFER PROTEIN VPS13D"/>
    <property type="match status" value="1"/>
</dbReference>
<dbReference type="InterPro" id="IPR056748">
    <property type="entry name" value="VPS13-like_C"/>
</dbReference>
<reference evidence="2" key="3">
    <citation type="submission" date="2025-09" db="UniProtKB">
        <authorList>
            <consortium name="Ensembl"/>
        </authorList>
    </citation>
    <scope>IDENTIFICATION</scope>
</reference>
<accession>H2ZA64</accession>
<dbReference type="InterPro" id="IPR026847">
    <property type="entry name" value="VPS13"/>
</dbReference>
<proteinExistence type="predicted"/>
<reference evidence="3" key="1">
    <citation type="submission" date="2003-08" db="EMBL/GenBank/DDBJ databases">
        <authorList>
            <person name="Birren B."/>
            <person name="Nusbaum C."/>
            <person name="Abebe A."/>
            <person name="Abouelleil A."/>
            <person name="Adekoya E."/>
            <person name="Ait-zahra M."/>
            <person name="Allen N."/>
            <person name="Allen T."/>
            <person name="An P."/>
            <person name="Anderson M."/>
            <person name="Anderson S."/>
            <person name="Arachchi H."/>
            <person name="Armbruster J."/>
            <person name="Bachantsang P."/>
            <person name="Baldwin J."/>
            <person name="Barry A."/>
            <person name="Bayul T."/>
            <person name="Blitshsteyn B."/>
            <person name="Bloom T."/>
            <person name="Blye J."/>
            <person name="Boguslavskiy L."/>
            <person name="Borowsky M."/>
            <person name="Boukhgalter B."/>
            <person name="Brunache A."/>
            <person name="Butler J."/>
            <person name="Calixte N."/>
            <person name="Calvo S."/>
            <person name="Camarata J."/>
            <person name="Campo K."/>
            <person name="Chang J."/>
            <person name="Cheshatsang Y."/>
            <person name="Citroen M."/>
            <person name="Collymore A."/>
            <person name="Considine T."/>
            <person name="Cook A."/>
            <person name="Cooke P."/>
            <person name="Corum B."/>
            <person name="Cuomo C."/>
            <person name="David R."/>
            <person name="Dawoe T."/>
            <person name="Degray S."/>
            <person name="Dodge S."/>
            <person name="Dooley K."/>
            <person name="Dorje P."/>
            <person name="Dorjee K."/>
            <person name="Dorris L."/>
            <person name="Duffey N."/>
            <person name="Dupes A."/>
            <person name="Elkins T."/>
            <person name="Engels R."/>
            <person name="Erickson J."/>
            <person name="Farina A."/>
            <person name="Faro S."/>
            <person name="Ferreira P."/>
            <person name="Fischer H."/>
            <person name="Fitzgerald M."/>
            <person name="Foley K."/>
            <person name="Gage D."/>
            <person name="Galagan J."/>
            <person name="Gearin G."/>
            <person name="Gnerre S."/>
            <person name="Gnirke A."/>
            <person name="Goyette A."/>
            <person name="Graham J."/>
            <person name="Grandbois E."/>
            <person name="Gyaltsen K."/>
            <person name="Hafez N."/>
            <person name="Hagopian D."/>
            <person name="Hagos B."/>
            <person name="Hall J."/>
            <person name="Hatcher B."/>
            <person name="Heller A."/>
            <person name="Higgins H."/>
            <person name="Honan T."/>
            <person name="Horn A."/>
            <person name="Houde N."/>
            <person name="Hughes L."/>
            <person name="Hulme W."/>
            <person name="Husby E."/>
            <person name="Iliev I."/>
            <person name="Jaffe D."/>
            <person name="Jones C."/>
            <person name="Kamal M."/>
            <person name="Kamat A."/>
            <person name="Kamvysselis M."/>
            <person name="Karlsson E."/>
            <person name="Kells C."/>
            <person name="Kieu A."/>
            <person name="Kisner P."/>
            <person name="Kodira C."/>
            <person name="Kulbokas E."/>
            <person name="Labutti K."/>
            <person name="Lama D."/>
            <person name="Landers T."/>
            <person name="Leger J."/>
            <person name="Levine S."/>
            <person name="Lewis D."/>
            <person name="Lewis T."/>
            <person name="Lindblad-toh K."/>
            <person name="Liu X."/>
            <person name="Lokyitsang T."/>
            <person name="Lokyitsang Y."/>
            <person name="Lucien O."/>
            <person name="Lui A."/>
            <person name="Ma L.J."/>
            <person name="Mabbitt R."/>
            <person name="Macdonald J."/>
            <person name="Maclean C."/>
            <person name="Major J."/>
            <person name="Manning J."/>
            <person name="Marabella R."/>
            <person name="Maru K."/>
            <person name="Matthews C."/>
            <person name="Mauceli E."/>
            <person name="Mccarthy M."/>
            <person name="Mcdonough S."/>
            <person name="Mcghee T."/>
            <person name="Meldrim J."/>
            <person name="Meneus L."/>
            <person name="Mesirov J."/>
            <person name="Mihalev A."/>
            <person name="Mihova T."/>
            <person name="Mikkelsen T."/>
            <person name="Mlenga V."/>
            <person name="Moru K."/>
            <person name="Mozes J."/>
            <person name="Mulrain L."/>
            <person name="Munson G."/>
            <person name="Naylor J."/>
            <person name="Newes C."/>
            <person name="Nguyen C."/>
            <person name="Nguyen N."/>
            <person name="Nguyen T."/>
            <person name="Nicol R."/>
            <person name="Nielsen C."/>
            <person name="Nizzari M."/>
            <person name="Norbu C."/>
            <person name="Norbu N."/>
            <person name="O'donnell P."/>
            <person name="Okoawo O."/>
            <person name="O'leary S."/>
            <person name="Omotosho B."/>
            <person name="O'neill K."/>
            <person name="Osman S."/>
            <person name="Parker S."/>
            <person name="Perrin D."/>
            <person name="Phunkhang P."/>
            <person name="Piqani B."/>
            <person name="Purcell S."/>
            <person name="Rachupka T."/>
            <person name="Ramasamy U."/>
            <person name="Rameau R."/>
            <person name="Ray V."/>
            <person name="Raymond C."/>
            <person name="Retta R."/>
            <person name="Richardson S."/>
            <person name="Rise C."/>
            <person name="Rodriguez J."/>
            <person name="Rogers J."/>
            <person name="Rogov P."/>
            <person name="Rutman M."/>
            <person name="Schupbach R."/>
            <person name="Seaman C."/>
            <person name="Settipalli S."/>
            <person name="Sharpe T."/>
            <person name="Sheridan J."/>
            <person name="Sherpa N."/>
            <person name="Shi J."/>
            <person name="Smirnov S."/>
            <person name="Smith C."/>
            <person name="Sougnez C."/>
            <person name="Spencer B."/>
            <person name="Stalker J."/>
            <person name="Stange-thomann N."/>
            <person name="Stavropoulos S."/>
            <person name="Stetson K."/>
            <person name="Stone C."/>
            <person name="Stone S."/>
            <person name="Stubbs M."/>
            <person name="Talamas J."/>
            <person name="Tchuinga P."/>
            <person name="Tenzing P."/>
            <person name="Tesfaye S."/>
            <person name="Theodore J."/>
            <person name="Thoulutsang Y."/>
            <person name="Topham K."/>
            <person name="Towey S."/>
            <person name="Tsamla T."/>
            <person name="Tsomo N."/>
            <person name="Vallee D."/>
            <person name="Vassiliev H."/>
            <person name="Venkataraman V."/>
            <person name="Vinson J."/>
            <person name="Vo A."/>
            <person name="Wade C."/>
            <person name="Wang S."/>
            <person name="Wangchuk T."/>
            <person name="Wangdi T."/>
            <person name="Whittaker C."/>
            <person name="Wilkinson J."/>
            <person name="Wu Y."/>
            <person name="Wyman D."/>
            <person name="Yadav S."/>
            <person name="Yang S."/>
            <person name="Yang X."/>
            <person name="Yeager S."/>
            <person name="Yee E."/>
            <person name="Young G."/>
            <person name="Zainoun J."/>
            <person name="Zembeck L."/>
            <person name="Zimmer A."/>
            <person name="Zody M."/>
            <person name="Lander E."/>
        </authorList>
    </citation>
    <scope>NUCLEOTIDE SEQUENCE [LARGE SCALE GENOMIC DNA]</scope>
</reference>
<evidence type="ECO:0000259" key="1">
    <source>
        <dbReference type="Pfam" id="PF25037"/>
    </source>
</evidence>
<dbReference type="PANTHER" id="PTHR16166">
    <property type="entry name" value="VACUOLAR PROTEIN SORTING-ASSOCIATED PROTEIN VPS13"/>
    <property type="match status" value="1"/>
</dbReference>
<dbReference type="Proteomes" id="UP000007875">
    <property type="component" value="Unassembled WGS sequence"/>
</dbReference>
<dbReference type="GO" id="GO:0007005">
    <property type="term" value="P:mitochondrion organization"/>
    <property type="evidence" value="ECO:0007669"/>
    <property type="project" value="TreeGrafter"/>
</dbReference>
<dbReference type="GO" id="GO:0006623">
    <property type="term" value="P:protein targeting to vacuole"/>
    <property type="evidence" value="ECO:0007669"/>
    <property type="project" value="TreeGrafter"/>
</dbReference>
<name>H2ZA64_CIOSA</name>
<sequence length="828" mass="91882">TEVPAESQLAYACDEPCLPPRLLCWVNGSTSQVIVDMNDLDSEKQIYYDNYIYISVGSSGPSTGTLSIQHWYDRILVLDVMHDARHLELQPLQPGKRSQLWRMRSDGRLFHEGTAPPRKSQPSTALRRHRAATTIIASCSTSPSSPFKHDLGEGIPLSLKRRDARRSSTQTWEFKQEGRMCCMHRNLCVQAKELKAGSIVVLASYPEGRVCLRNELCMRHKHIPGSGVLSLKVVRDGPTRVLRVVDIRQKRAGVLVSHRPDWTVLQSYTPNHTKLRVTVAMSKGLGVSLVSNDPEELVYITMNGVTMEFNAAHGEKSYTIKMQKVQIDNQLMQSRFPVVLSSRQSSSSSTDPLFSLHVVTQPSSSRTYEIYKSLSMDIGRTSLNLEEELLLKLVRFAGGGKTTSERDSQLLDETKIPVSATSAHRYYFEAIKLSMMPTHLSVYTASRLQPDLKAIKQSLSLTLVQFERAPVDLKPYTRNHLFETISFVIGDMTKFIREQMMGQAAMILGSVDFLGNPIGLLTDVKAGVSGLARGNLPNMLKHFSHGLSNSTALMTSSLSKGLGGLTMDEDYDEKRRLIQLDARDAGGHMVAGVQGLMAGMIGGLTGMITQPVKGAQEDGTKGLLKGIVKGVVGTVTKPVTGVLDLASESASAVREISLTKEQITHRVRRIRCCHSFQGCLQSYSESSAEGQQFLYSLNNRDYSEHYYSHLSLQVLITSKSVYFILGSDPDPERIMLLVDYNDLVKVQVLRPTSASSVGSSHAEQTTLELTIKSVCYISRVGYIKPQIICHSRNLAERVCQQINYAKTLFTEHTETLCYGATRDGHADR</sequence>
<evidence type="ECO:0000313" key="3">
    <source>
        <dbReference type="Proteomes" id="UP000007875"/>
    </source>
</evidence>
<dbReference type="HOGENOM" id="CLU_355614_0_0_1"/>